<accession>A0A7W8KGZ6</accession>
<keyword evidence="2" id="KW-0732">Signal</keyword>
<dbReference type="Proteomes" id="UP000619376">
    <property type="component" value="Unassembled WGS sequence"/>
</dbReference>
<dbReference type="InterPro" id="IPR047589">
    <property type="entry name" value="DUF11_rpt"/>
</dbReference>
<evidence type="ECO:0000313" key="5">
    <source>
        <dbReference type="Proteomes" id="UP000539473"/>
    </source>
</evidence>
<reference evidence="3" key="4">
    <citation type="submission" date="2024-05" db="EMBL/GenBank/DDBJ databases">
        <authorList>
            <person name="Sun Q."/>
            <person name="Zhou Y."/>
        </authorList>
    </citation>
    <scope>NUCLEOTIDE SEQUENCE</scope>
    <source>
        <strain evidence="3">CGMCC 1.18437</strain>
    </source>
</reference>
<feature type="region of interest" description="Disordered" evidence="1">
    <location>
        <begin position="247"/>
        <end position="267"/>
    </location>
</feature>
<evidence type="ECO:0000313" key="4">
    <source>
        <dbReference type="EMBL" id="MBB5377623.1"/>
    </source>
</evidence>
<evidence type="ECO:0000256" key="1">
    <source>
        <dbReference type="SAM" id="MobiDB-lite"/>
    </source>
</evidence>
<dbReference type="AlphaFoldDB" id="A0A7W8KGZ6"/>
<evidence type="ECO:0000313" key="6">
    <source>
        <dbReference type="Proteomes" id="UP000619376"/>
    </source>
</evidence>
<feature type="compositionally biased region" description="Polar residues" evidence="1">
    <location>
        <begin position="49"/>
        <end position="58"/>
    </location>
</feature>
<feature type="compositionally biased region" description="Low complexity" evidence="1">
    <location>
        <begin position="35"/>
        <end position="48"/>
    </location>
</feature>
<reference evidence="4 5" key="3">
    <citation type="submission" date="2020-08" db="EMBL/GenBank/DDBJ databases">
        <title>Genomic Encyclopedia of Type Strains, Phase IV (KMG-IV): sequencing the most valuable type-strain genomes for metagenomic binning, comparative biology and taxonomic classification.</title>
        <authorList>
            <person name="Goeker M."/>
        </authorList>
    </citation>
    <scope>NUCLEOTIDE SEQUENCE [LARGE SCALE GENOMIC DNA]</scope>
    <source>
        <strain evidence="4 5">DSM 27521</strain>
    </source>
</reference>
<gene>
    <name evidence="3" type="ORF">GCM10017781_30500</name>
    <name evidence="4" type="ORF">HNQ07_003122</name>
</gene>
<keyword evidence="6" id="KW-1185">Reference proteome</keyword>
<organism evidence="4 5">
    <name type="scientific">Deinococcus metalli</name>
    <dbReference type="NCBI Taxonomy" id="1141878"/>
    <lineage>
        <taxon>Bacteria</taxon>
        <taxon>Thermotogati</taxon>
        <taxon>Deinococcota</taxon>
        <taxon>Deinococci</taxon>
        <taxon>Deinococcales</taxon>
        <taxon>Deinococcaceae</taxon>
        <taxon>Deinococcus</taxon>
    </lineage>
</organism>
<dbReference type="RefSeq" id="WP_221275111.1">
    <property type="nucleotide sequence ID" value="NZ_BNAJ01000008.1"/>
</dbReference>
<reference evidence="6" key="2">
    <citation type="journal article" date="2019" name="Int. J. Syst. Evol. Microbiol.">
        <title>The Global Catalogue of Microorganisms (GCM) 10K type strain sequencing project: providing services to taxonomists for standard genome sequencing and annotation.</title>
        <authorList>
            <consortium name="The Broad Institute Genomics Platform"/>
            <consortium name="The Broad Institute Genome Sequencing Center for Infectious Disease"/>
            <person name="Wu L."/>
            <person name="Ma J."/>
        </authorList>
    </citation>
    <scope>NUCLEOTIDE SEQUENCE [LARGE SCALE GENOMIC DNA]</scope>
    <source>
        <strain evidence="6">CGMCC 1.18437</strain>
    </source>
</reference>
<sequence>MQKAPALLALIAALAAGSASAAGTLAGTTITNTASAEFPDPNNPTDPTKNISSPSNTVSTVVLPKPAFDVTYSDGTTDGGTQNALNTTTVVVTGAVPGQKVPTNYSLVNNGNVALSIALAADTSGSAGGEVVKYYYANADGSQGAEITSGSVTVNPQRADDPATTGVDESFSGIIKIIQVVTLPTDPAQIDSSKVFGASPVGTVTGTQGADPLVTPGNGYASGTTVNEDGKAAATDRQFVRVTVYTPSLDNNPNTSATNPVDSGGQPITNPALIPPVTSVDAPTETTGKPNDNTPVVAAPGYVTPGAPASDPTPGGTPITTNLATDEQIAYPKADTNATPDTVVFTNTIKNTGTATDVVQLYPVLADGTADPAYTYDDTTGVFTNSTTGVKVSFLDPVTGAVIKKSTDPANPTAALYPTVTVPSGSTGVYRVQVTFPDPSDTDFVSAVSVLIGADSLKDADVVSNSATRNTILPPAAQFGDATTAQGTDTTPVAVQTVDPSGATGGPTSPDGGVGGDRTAAFPMDVANTGQYNDSYTLSGSVTFTDAVSGAPTVVPVLYYAPDGTLLPRVSTDPASADYNKFITPVIAPGTEYKPVAVVQTPAGTKTGDYTVSQTATGNYSTVSITDSNDIVRVSAAGSVPVAKFVAKSGVAAGSDPMKGIPNPAGYTATGANGAKPGDQISYRITAKNNYNTAVTKFFLRDTVPANTELSSVALFPTATKTIYRVGGNSGTWSATAPANGLAAGTVIDTALDVNSDLIPDDLAPGATFSVDFVVTVK</sequence>
<feature type="signal peptide" evidence="2">
    <location>
        <begin position="1"/>
        <end position="21"/>
    </location>
</feature>
<name>A0A7W8KGZ6_9DEIO</name>
<protein>
    <submittedName>
        <fullName evidence="3">DUF11 domain-containing protein</fullName>
    </submittedName>
    <submittedName>
        <fullName evidence="4">Putative repeat protein (TIGR01451 family)</fullName>
    </submittedName>
</protein>
<evidence type="ECO:0000313" key="3">
    <source>
        <dbReference type="EMBL" id="GHF52125.1"/>
    </source>
</evidence>
<dbReference type="EMBL" id="BNAJ01000008">
    <property type="protein sequence ID" value="GHF52125.1"/>
    <property type="molecule type" value="Genomic_DNA"/>
</dbReference>
<dbReference type="Proteomes" id="UP000539473">
    <property type="component" value="Unassembled WGS sequence"/>
</dbReference>
<dbReference type="EMBL" id="JACHFK010000008">
    <property type="protein sequence ID" value="MBB5377623.1"/>
    <property type="molecule type" value="Genomic_DNA"/>
</dbReference>
<feature type="region of interest" description="Disordered" evidence="1">
    <location>
        <begin position="35"/>
        <end position="58"/>
    </location>
</feature>
<comment type="caution">
    <text evidence="4">The sequence shown here is derived from an EMBL/GenBank/DDBJ whole genome shotgun (WGS) entry which is preliminary data.</text>
</comment>
<reference evidence="3" key="1">
    <citation type="journal article" date="2014" name="Int. J. Syst. Evol. Microbiol.">
        <title>Complete genome of a new Firmicutes species belonging to the dominant human colonic microbiota ('Ruminococcus bicirculans') reveals two chromosomes and a selective capacity to utilize plant glucans.</title>
        <authorList>
            <consortium name="NISC Comparative Sequencing Program"/>
            <person name="Wegmann U."/>
            <person name="Louis P."/>
            <person name="Goesmann A."/>
            <person name="Henrissat B."/>
            <person name="Duncan S.H."/>
            <person name="Flint H.J."/>
        </authorList>
    </citation>
    <scope>NUCLEOTIDE SEQUENCE</scope>
    <source>
        <strain evidence="3">CGMCC 1.18437</strain>
    </source>
</reference>
<proteinExistence type="predicted"/>
<dbReference type="NCBIfam" id="TIGR01451">
    <property type="entry name" value="B_ant_repeat"/>
    <property type="match status" value="1"/>
</dbReference>
<evidence type="ECO:0000256" key="2">
    <source>
        <dbReference type="SAM" id="SignalP"/>
    </source>
</evidence>
<feature type="chain" id="PRO_5031000322" evidence="2">
    <location>
        <begin position="22"/>
        <end position="778"/>
    </location>
</feature>